<evidence type="ECO:0000313" key="4">
    <source>
        <dbReference type="Proteomes" id="UP001057498"/>
    </source>
</evidence>
<dbReference type="InterPro" id="IPR000209">
    <property type="entry name" value="Peptidase_S8/S53_dom"/>
</dbReference>
<dbReference type="Proteomes" id="UP001057498">
    <property type="component" value="Chromosome"/>
</dbReference>
<dbReference type="InterPro" id="IPR034074">
    <property type="entry name" value="Y4bN_pept_dom"/>
</dbReference>
<dbReference type="InterPro" id="IPR036852">
    <property type="entry name" value="Peptidase_S8/S53_dom_sf"/>
</dbReference>
<gene>
    <name evidence="3" type="ORF">CATMQ487_49580</name>
</gene>
<keyword evidence="4" id="KW-1185">Reference proteome</keyword>
<feature type="domain" description="Peptidase S8/S53" evidence="2">
    <location>
        <begin position="294"/>
        <end position="628"/>
    </location>
</feature>
<dbReference type="Pfam" id="PF00082">
    <property type="entry name" value="Peptidase_S8"/>
    <property type="match status" value="1"/>
</dbReference>
<organism evidence="3 4">
    <name type="scientific">Sphaerotilus microaerophilus</name>
    <dbReference type="NCBI Taxonomy" id="2914710"/>
    <lineage>
        <taxon>Bacteria</taxon>
        <taxon>Pseudomonadati</taxon>
        <taxon>Pseudomonadota</taxon>
        <taxon>Betaproteobacteria</taxon>
        <taxon>Burkholderiales</taxon>
        <taxon>Sphaerotilaceae</taxon>
        <taxon>Sphaerotilus</taxon>
    </lineage>
</organism>
<sequence>MAGPAADRRPHLRLRNTGQAQDFKARGMPVRPAPIPPQDRARHGQALQRSLQAMRPLAQQAAAAQRGLNLESGLGLQLEFVGRPDVALAINSLGHERGKNALNHIEVLSVQTEAGITRANVFVPDGKLAHFEQVVAHYLAERRSANGQQLRDNHKLVDTIAAIRTSSLRALWTDLPGLFPADPNEQLWWEVWLPTRGRPAAVVADFRKLAAAAGCEVGEAVARFPERSVLLMRGSVQQFGQSTLVLNCVAELRRAKDTAALFDAMPIAEQREWVDEAVARLQAPHEDDPRVPRVCVLDSGVSQAHPLVAPLLAPADAHTVHPAWGVGDDANHGTGIATLASYGDLTEAFTSASPLAVPHRLESVKLVDQSGGNPGSKLHHAALFADAVAQPDVVAPDRKRVFVSAVTAEDGREQGRPSAWSAMVDRLATDYDRDGAFPQLFVLAAGNTEDLNAINGYPDALSTQGLYDPGQAWNALTVGACTRKVHISEADARGLEPIAPEGGLSPYSTTSATWDNAWPLKPDVVCEGGNAARDARGAIGVDSLKLLAAHHRPQQRLLTPFNATSAASALCAGMAAQLMADYPDLRPETIRALLVHAAEWTPAMRAQFLPPNPSKRDHVHLIRHCGWGVPDVERARWSAGHALTLVVEDQLQPYQRRSGQAVTTRDMHLHALPWPKAALEALPPDAQLELRVTLSYFIEPNPSARGTASKFHYASHQLRFDVRRPLDTSTEQFVARINAAALREDDDEVVESRDPHWLLGERYRHRGSLHQDIWRGSAAELAQRHEIAVYPSKGWWRTRPALERYNLSARYSLVVSIRSPETNVDLYTPVAHQIAAATAVAVAIESR</sequence>
<dbReference type="SUPFAM" id="SSF52743">
    <property type="entry name" value="Subtilisin-like"/>
    <property type="match status" value="1"/>
</dbReference>
<name>A0ABM7YTN7_9BURK</name>
<accession>A0ABM7YTN7</accession>
<evidence type="ECO:0000259" key="2">
    <source>
        <dbReference type="Pfam" id="PF00082"/>
    </source>
</evidence>
<dbReference type="EMBL" id="AP025730">
    <property type="protein sequence ID" value="BDI07988.1"/>
    <property type="molecule type" value="Genomic_DNA"/>
</dbReference>
<feature type="region of interest" description="Disordered" evidence="1">
    <location>
        <begin position="1"/>
        <end position="40"/>
    </location>
</feature>
<reference evidence="3" key="1">
    <citation type="submission" date="2022-04" db="EMBL/GenBank/DDBJ databases">
        <title>Whole genome sequence of Sphaerotilus sp. FB-5.</title>
        <authorList>
            <person name="Takeda M."/>
            <person name="Narihara S."/>
            <person name="Akimoto M."/>
            <person name="Akimoto R."/>
            <person name="Nishiyashiki S."/>
            <person name="Murakami T."/>
        </authorList>
    </citation>
    <scope>NUCLEOTIDE SEQUENCE</scope>
    <source>
        <strain evidence="3">FB-5</strain>
    </source>
</reference>
<evidence type="ECO:0000256" key="1">
    <source>
        <dbReference type="SAM" id="MobiDB-lite"/>
    </source>
</evidence>
<dbReference type="CDD" id="cd04847">
    <property type="entry name" value="Peptidases_S8_Subtilisin_like_2"/>
    <property type="match status" value="1"/>
</dbReference>
<dbReference type="Gene3D" id="3.40.50.200">
    <property type="entry name" value="Peptidase S8/S53 domain"/>
    <property type="match status" value="1"/>
</dbReference>
<evidence type="ECO:0000313" key="3">
    <source>
        <dbReference type="EMBL" id="BDI07988.1"/>
    </source>
</evidence>
<proteinExistence type="predicted"/>
<protein>
    <recommendedName>
        <fullName evidence="2">Peptidase S8/S53 domain-containing protein</fullName>
    </recommendedName>
</protein>